<dbReference type="Proteomes" id="UP001141552">
    <property type="component" value="Unassembled WGS sequence"/>
</dbReference>
<keyword evidence="2" id="KW-1185">Reference proteome</keyword>
<accession>A0A9Q0G773</accession>
<organism evidence="1 2">
    <name type="scientific">Turnera subulata</name>
    <dbReference type="NCBI Taxonomy" id="218843"/>
    <lineage>
        <taxon>Eukaryota</taxon>
        <taxon>Viridiplantae</taxon>
        <taxon>Streptophyta</taxon>
        <taxon>Embryophyta</taxon>
        <taxon>Tracheophyta</taxon>
        <taxon>Spermatophyta</taxon>
        <taxon>Magnoliopsida</taxon>
        <taxon>eudicotyledons</taxon>
        <taxon>Gunneridae</taxon>
        <taxon>Pentapetalae</taxon>
        <taxon>rosids</taxon>
        <taxon>fabids</taxon>
        <taxon>Malpighiales</taxon>
        <taxon>Passifloraceae</taxon>
        <taxon>Turnera</taxon>
    </lineage>
</organism>
<protein>
    <submittedName>
        <fullName evidence="1">Uncharacterized protein</fullName>
    </submittedName>
</protein>
<proteinExistence type="predicted"/>
<reference evidence="1" key="2">
    <citation type="journal article" date="2023" name="Plants (Basel)">
        <title>Annotation of the Turnera subulata (Passifloraceae) Draft Genome Reveals the S-Locus Evolved after the Divergence of Turneroideae from Passifloroideae in a Stepwise Manner.</title>
        <authorList>
            <person name="Henning P.M."/>
            <person name="Roalson E.H."/>
            <person name="Mir W."/>
            <person name="McCubbin A.G."/>
            <person name="Shore J.S."/>
        </authorList>
    </citation>
    <scope>NUCLEOTIDE SEQUENCE</scope>
    <source>
        <strain evidence="1">F60SS</strain>
    </source>
</reference>
<sequence length="91" mass="10209">MKEETMDHSIVECLPLPDRIEEIVLWDLTSGSPRAVSEQVFPGRSVAFDRNQKAEQIMGLLVGDDEKSIIDPDARERVLESTVLQCLLQGI</sequence>
<evidence type="ECO:0000313" key="1">
    <source>
        <dbReference type="EMBL" id="KAJ4843457.1"/>
    </source>
</evidence>
<comment type="caution">
    <text evidence="1">The sequence shown here is derived from an EMBL/GenBank/DDBJ whole genome shotgun (WGS) entry which is preliminary data.</text>
</comment>
<dbReference type="AlphaFoldDB" id="A0A9Q0G773"/>
<gene>
    <name evidence="1" type="ORF">Tsubulata_041689</name>
</gene>
<name>A0A9Q0G773_9ROSI</name>
<reference evidence="1" key="1">
    <citation type="submission" date="2022-02" db="EMBL/GenBank/DDBJ databases">
        <authorList>
            <person name="Henning P.M."/>
            <person name="McCubbin A.G."/>
            <person name="Shore J.S."/>
        </authorList>
    </citation>
    <scope>NUCLEOTIDE SEQUENCE</scope>
    <source>
        <strain evidence="1">F60SS</strain>
        <tissue evidence="1">Leaves</tissue>
    </source>
</reference>
<evidence type="ECO:0000313" key="2">
    <source>
        <dbReference type="Proteomes" id="UP001141552"/>
    </source>
</evidence>
<dbReference type="EMBL" id="JAKUCV010002230">
    <property type="protein sequence ID" value="KAJ4843457.1"/>
    <property type="molecule type" value="Genomic_DNA"/>
</dbReference>